<reference evidence="6 7" key="1">
    <citation type="submission" date="2014-04" db="EMBL/GenBank/DDBJ databases">
        <authorList>
            <consortium name="DOE Joint Genome Institute"/>
            <person name="Kuo A."/>
            <person name="Kohler A."/>
            <person name="Costa M.D."/>
            <person name="Nagy L.G."/>
            <person name="Floudas D."/>
            <person name="Copeland A."/>
            <person name="Barry K.W."/>
            <person name="Cichocki N."/>
            <person name="Veneault-Fourrey C."/>
            <person name="LaButti K."/>
            <person name="Lindquist E.A."/>
            <person name="Lipzen A."/>
            <person name="Lundell T."/>
            <person name="Morin E."/>
            <person name="Murat C."/>
            <person name="Sun H."/>
            <person name="Tunlid A."/>
            <person name="Henrissat B."/>
            <person name="Grigoriev I.V."/>
            <person name="Hibbett D.S."/>
            <person name="Martin F."/>
            <person name="Nordberg H.P."/>
            <person name="Cantor M.N."/>
            <person name="Hua S.X."/>
        </authorList>
    </citation>
    <scope>NUCLEOTIDE SEQUENCE [LARGE SCALE GENOMIC DNA]</scope>
    <source>
        <strain evidence="6 7">441</strain>
    </source>
</reference>
<dbReference type="GO" id="GO:0042273">
    <property type="term" value="P:ribosomal large subunit biogenesis"/>
    <property type="evidence" value="ECO:0007669"/>
    <property type="project" value="InterPro"/>
</dbReference>
<dbReference type="InterPro" id="IPR015943">
    <property type="entry name" value="WD40/YVTN_repeat-like_dom_sf"/>
</dbReference>
<evidence type="ECO:0000256" key="1">
    <source>
        <dbReference type="ARBA" id="ARBA00002889"/>
    </source>
</evidence>
<sequence>MPRFLVGDELGSIKSVTYDAKARPDSKTQLRTLYDGTGSGRTRGIQRLAISGRDDDTLILASAHADGSFCLSSLTGDDQLQQLHQWRETRIKSEQAFFIGLAISENTVFSCTSHGALRLSNLGEEAGLPTHKLAALPSRLADWRLGCNKETFAYGGDEVDLSVWNTERAFQASASSEDASSTPPNNTKKRKRANDALFPGEVWRAKNVPNDFLGLRQPVHNTCLTYISPSGSTGQQHLLAGTRFGDLRRYDTRAGRRPVSDFKSIGKIGGLRTIERGFYEHEAFASDQGSSLFALDLRNGGILYSYKGISGAVTSVSPSPSFLASVALDRYTRIHSTFPPPPVPGKRADERGTTLEKVYMTTVPTVVAWDQREEAEAGEEEDENIWEAMKHVGGSDGERA</sequence>
<evidence type="ECO:0000313" key="6">
    <source>
        <dbReference type="EMBL" id="KIK31263.1"/>
    </source>
</evidence>
<dbReference type="PANTHER" id="PTHR16038:SF4">
    <property type="entry name" value="WD REPEAT-CONTAINING PROTEIN 74"/>
    <property type="match status" value="1"/>
</dbReference>
<dbReference type="Proteomes" id="UP000054018">
    <property type="component" value="Unassembled WGS sequence"/>
</dbReference>
<keyword evidence="7" id="KW-1185">Reference proteome</keyword>
<organism evidence="6 7">
    <name type="scientific">Pisolithus microcarpus 441</name>
    <dbReference type="NCBI Taxonomy" id="765257"/>
    <lineage>
        <taxon>Eukaryota</taxon>
        <taxon>Fungi</taxon>
        <taxon>Dikarya</taxon>
        <taxon>Basidiomycota</taxon>
        <taxon>Agaricomycotina</taxon>
        <taxon>Agaricomycetes</taxon>
        <taxon>Agaricomycetidae</taxon>
        <taxon>Boletales</taxon>
        <taxon>Sclerodermatineae</taxon>
        <taxon>Pisolithaceae</taxon>
        <taxon>Pisolithus</taxon>
    </lineage>
</organism>
<dbReference type="OrthoDB" id="18388at2759"/>
<dbReference type="GO" id="GO:0030687">
    <property type="term" value="C:preribosome, large subunit precursor"/>
    <property type="evidence" value="ECO:0007669"/>
    <property type="project" value="TreeGrafter"/>
</dbReference>
<protein>
    <recommendedName>
        <fullName evidence="4">Ribosome biogenesis protein NSA1</fullName>
    </recommendedName>
</protein>
<dbReference type="AlphaFoldDB" id="A0A0D0AGQ6"/>
<evidence type="ECO:0000256" key="2">
    <source>
        <dbReference type="ARBA" id="ARBA00007861"/>
    </source>
</evidence>
<proteinExistence type="inferred from homology"/>
<feature type="compositionally biased region" description="Acidic residues" evidence="5">
    <location>
        <begin position="376"/>
        <end position="385"/>
    </location>
</feature>
<dbReference type="SUPFAM" id="SSF50978">
    <property type="entry name" value="WD40 repeat-like"/>
    <property type="match status" value="1"/>
</dbReference>
<name>A0A0D0AGQ6_9AGAM</name>
<gene>
    <name evidence="6" type="ORF">PISMIDRAFT_670281</name>
</gene>
<accession>A0A0D0AGQ6</accession>
<dbReference type="HOGENOM" id="CLU_033769_1_0_1"/>
<dbReference type="PANTHER" id="PTHR16038">
    <property type="entry name" value="NOP SEVEN ASSOCIATED PROTEIN 1"/>
    <property type="match status" value="1"/>
</dbReference>
<evidence type="ECO:0000256" key="3">
    <source>
        <dbReference type="ARBA" id="ARBA00011187"/>
    </source>
</evidence>
<dbReference type="GO" id="GO:0005730">
    <property type="term" value="C:nucleolus"/>
    <property type="evidence" value="ECO:0007669"/>
    <property type="project" value="InterPro"/>
</dbReference>
<comment type="subunit">
    <text evidence="3">Component of the pre-66S ribosomal particle.</text>
</comment>
<feature type="region of interest" description="Disordered" evidence="5">
    <location>
        <begin position="172"/>
        <end position="194"/>
    </location>
</feature>
<feature type="compositionally biased region" description="Polar residues" evidence="5">
    <location>
        <begin position="172"/>
        <end position="186"/>
    </location>
</feature>
<reference evidence="7" key="2">
    <citation type="submission" date="2015-01" db="EMBL/GenBank/DDBJ databases">
        <title>Evolutionary Origins and Diversification of the Mycorrhizal Mutualists.</title>
        <authorList>
            <consortium name="DOE Joint Genome Institute"/>
            <consortium name="Mycorrhizal Genomics Consortium"/>
            <person name="Kohler A."/>
            <person name="Kuo A."/>
            <person name="Nagy L.G."/>
            <person name="Floudas D."/>
            <person name="Copeland A."/>
            <person name="Barry K.W."/>
            <person name="Cichocki N."/>
            <person name="Veneault-Fourrey C."/>
            <person name="LaButti K."/>
            <person name="Lindquist E.A."/>
            <person name="Lipzen A."/>
            <person name="Lundell T."/>
            <person name="Morin E."/>
            <person name="Murat C."/>
            <person name="Riley R."/>
            <person name="Ohm R."/>
            <person name="Sun H."/>
            <person name="Tunlid A."/>
            <person name="Henrissat B."/>
            <person name="Grigoriev I.V."/>
            <person name="Hibbett D.S."/>
            <person name="Martin F."/>
        </authorList>
    </citation>
    <scope>NUCLEOTIDE SEQUENCE [LARGE SCALE GENOMIC DNA]</scope>
    <source>
        <strain evidence="7">441</strain>
    </source>
</reference>
<dbReference type="InterPro" id="IPR036322">
    <property type="entry name" value="WD40_repeat_dom_sf"/>
</dbReference>
<dbReference type="Gene3D" id="2.130.10.10">
    <property type="entry name" value="YVTN repeat-like/Quinoprotein amine dehydrogenase"/>
    <property type="match status" value="2"/>
</dbReference>
<evidence type="ECO:0000313" key="7">
    <source>
        <dbReference type="Proteomes" id="UP000054018"/>
    </source>
</evidence>
<dbReference type="STRING" id="765257.A0A0D0AGQ6"/>
<dbReference type="EMBL" id="KN833685">
    <property type="protein sequence ID" value="KIK31263.1"/>
    <property type="molecule type" value="Genomic_DNA"/>
</dbReference>
<dbReference type="InterPro" id="IPR037379">
    <property type="entry name" value="WDR74/Nsa1"/>
</dbReference>
<comment type="function">
    <text evidence="1">Involved in the biogenesis of the 60S ribosomal subunit.</text>
</comment>
<comment type="similarity">
    <text evidence="2">Belongs to the NSA1 family.</text>
</comment>
<evidence type="ECO:0000256" key="5">
    <source>
        <dbReference type="SAM" id="MobiDB-lite"/>
    </source>
</evidence>
<feature type="region of interest" description="Disordered" evidence="5">
    <location>
        <begin position="372"/>
        <end position="400"/>
    </location>
</feature>
<evidence type="ECO:0000256" key="4">
    <source>
        <dbReference type="ARBA" id="ARBA00014234"/>
    </source>
</evidence>